<dbReference type="EMBL" id="GGEC01018185">
    <property type="protein sequence ID" value="MBW98668.1"/>
    <property type="molecule type" value="Transcribed_RNA"/>
</dbReference>
<proteinExistence type="predicted"/>
<name>A0A2P2JYX6_RHIMU</name>
<dbReference type="AlphaFoldDB" id="A0A2P2JYX6"/>
<reference evidence="2" key="1">
    <citation type="submission" date="2018-02" db="EMBL/GenBank/DDBJ databases">
        <title>Rhizophora mucronata_Transcriptome.</title>
        <authorList>
            <person name="Meera S.P."/>
            <person name="Sreeshan A."/>
            <person name="Augustine A."/>
        </authorList>
    </citation>
    <scope>NUCLEOTIDE SEQUENCE</scope>
    <source>
        <tissue evidence="2">Leaf</tissue>
    </source>
</reference>
<keyword evidence="1" id="KW-0472">Membrane</keyword>
<protein>
    <submittedName>
        <fullName evidence="2">Uncharacterized protein MANES_02G073300</fullName>
    </submittedName>
</protein>
<keyword evidence="1" id="KW-0812">Transmembrane</keyword>
<evidence type="ECO:0000313" key="2">
    <source>
        <dbReference type="EMBL" id="MBW98668.1"/>
    </source>
</evidence>
<feature type="transmembrane region" description="Helical" evidence="1">
    <location>
        <begin position="47"/>
        <end position="66"/>
    </location>
</feature>
<accession>A0A2P2JYX6</accession>
<sequence>MEQRRGCCVTRLKMLVAYLTDGVTLLIAPPLYTVPVSILQAPTTRTWYLHICVFILFMANPTLHHFPWT</sequence>
<evidence type="ECO:0000256" key="1">
    <source>
        <dbReference type="SAM" id="Phobius"/>
    </source>
</evidence>
<feature type="transmembrane region" description="Helical" evidence="1">
    <location>
        <begin position="12"/>
        <end position="32"/>
    </location>
</feature>
<organism evidence="2">
    <name type="scientific">Rhizophora mucronata</name>
    <name type="common">Asiatic mangrove</name>
    <dbReference type="NCBI Taxonomy" id="61149"/>
    <lineage>
        <taxon>Eukaryota</taxon>
        <taxon>Viridiplantae</taxon>
        <taxon>Streptophyta</taxon>
        <taxon>Embryophyta</taxon>
        <taxon>Tracheophyta</taxon>
        <taxon>Spermatophyta</taxon>
        <taxon>Magnoliopsida</taxon>
        <taxon>eudicotyledons</taxon>
        <taxon>Gunneridae</taxon>
        <taxon>Pentapetalae</taxon>
        <taxon>rosids</taxon>
        <taxon>fabids</taxon>
        <taxon>Malpighiales</taxon>
        <taxon>Rhizophoraceae</taxon>
        <taxon>Rhizophora</taxon>
    </lineage>
</organism>
<keyword evidence="1" id="KW-1133">Transmembrane helix</keyword>